<evidence type="ECO:0000313" key="3">
    <source>
        <dbReference type="EMBL" id="KAA9299614.1"/>
    </source>
</evidence>
<reference evidence="3 4" key="1">
    <citation type="submission" date="2019-09" db="EMBL/GenBank/DDBJ databases">
        <title>Draft genome sequence assemblies of isolates from the urinary tract.</title>
        <authorList>
            <person name="Mores C.R."/>
            <person name="Putonti C."/>
            <person name="Wolfe A.J."/>
        </authorList>
    </citation>
    <scope>NUCLEOTIDE SEQUENCE [LARGE SCALE GENOMIC DNA]</scope>
    <source>
        <strain evidence="3 4">UMB623</strain>
    </source>
</reference>
<protein>
    <submittedName>
        <fullName evidence="3">tRNA 2-selenouridine(34) synthase MnmH</fullName>
    </submittedName>
</protein>
<dbReference type="InterPro" id="IPR036873">
    <property type="entry name" value="Rhodanese-like_dom_sf"/>
</dbReference>
<feature type="domain" description="Rhodanese" evidence="2">
    <location>
        <begin position="14"/>
        <end position="136"/>
    </location>
</feature>
<keyword evidence="1" id="KW-0711">Selenium</keyword>
<dbReference type="Pfam" id="PF26341">
    <property type="entry name" value="AAA_SelU"/>
    <property type="match status" value="1"/>
</dbReference>
<comment type="caution">
    <text evidence="3">The sequence shown here is derived from an EMBL/GenBank/DDBJ whole genome shotgun (WGS) entry which is preliminary data.</text>
</comment>
<dbReference type="SUPFAM" id="SSF52821">
    <property type="entry name" value="Rhodanese/Cell cycle control phosphatase"/>
    <property type="match status" value="1"/>
</dbReference>
<dbReference type="InterPro" id="IPR027417">
    <property type="entry name" value="P-loop_NTPase"/>
</dbReference>
<name>A0A5N1GGU7_9LACT</name>
<dbReference type="GO" id="GO:0043828">
    <property type="term" value="F:tRNA 2-selenouridine synthase activity"/>
    <property type="evidence" value="ECO:0007669"/>
    <property type="project" value="InterPro"/>
</dbReference>
<dbReference type="SMART" id="SM00450">
    <property type="entry name" value="RHOD"/>
    <property type="match status" value="1"/>
</dbReference>
<proteinExistence type="predicted"/>
<dbReference type="SUPFAM" id="SSF52540">
    <property type="entry name" value="P-loop containing nucleoside triphosphate hydrolases"/>
    <property type="match status" value="1"/>
</dbReference>
<dbReference type="Proteomes" id="UP000327148">
    <property type="component" value="Unassembled WGS sequence"/>
</dbReference>
<organism evidence="3 4">
    <name type="scientific">Aerococcus sanguinicola</name>
    <dbReference type="NCBI Taxonomy" id="119206"/>
    <lineage>
        <taxon>Bacteria</taxon>
        <taxon>Bacillati</taxon>
        <taxon>Bacillota</taxon>
        <taxon>Bacilli</taxon>
        <taxon>Lactobacillales</taxon>
        <taxon>Aerococcaceae</taxon>
        <taxon>Aerococcus</taxon>
    </lineage>
</organism>
<dbReference type="PANTHER" id="PTHR30401">
    <property type="entry name" value="TRNA 2-SELENOURIDINE SYNTHASE"/>
    <property type="match status" value="1"/>
</dbReference>
<evidence type="ECO:0000256" key="1">
    <source>
        <dbReference type="ARBA" id="ARBA00023266"/>
    </source>
</evidence>
<dbReference type="EMBL" id="VYWO01000008">
    <property type="protein sequence ID" value="KAA9299614.1"/>
    <property type="molecule type" value="Genomic_DNA"/>
</dbReference>
<dbReference type="GO" id="GO:0004792">
    <property type="term" value="F:thiosulfate-cyanide sulfurtransferase activity"/>
    <property type="evidence" value="ECO:0007669"/>
    <property type="project" value="InterPro"/>
</dbReference>
<dbReference type="OrthoDB" id="9808735at2"/>
<dbReference type="Gene3D" id="3.40.50.300">
    <property type="entry name" value="P-loop containing nucleotide triphosphate hydrolases"/>
    <property type="match status" value="1"/>
</dbReference>
<sequence length="350" mass="39446">MPMYETITYQESLKSSSQLFIDVRSEAEYAKDHLPGAISLPVLDNASRAKVGYLYKSGDIAQAKQVGINAMSQKLPQYFAFLQSCHQDFSQTILYCSRGGYRSSSLAALCYSLGLHIYKLDGGYKAYRHAVIDQLDQLLDQVQAITLHGFTGTGKTAILKQLHQMGYPVIDLEGCAQHKGSLFGDLKGQARSQKGFETHLLLQLQEAQARCPQKNTLPVFIEGESAHIGHCVLPKKLQDQMKKGDKILIEAPMDRRVQILKADYLKEDIDPQSIKNCLNCLRGRLSDQRIDDAIEAFDQGQIDQVIEGLCRSYYDPRYSYKAKAMAKQYTNLNTRQCAEDIGHDFFPDWK</sequence>
<dbReference type="NCBIfam" id="NF008750">
    <property type="entry name" value="PRK11784.1-2"/>
    <property type="match status" value="1"/>
</dbReference>
<dbReference type="Gene3D" id="3.40.250.10">
    <property type="entry name" value="Rhodanese-like domain"/>
    <property type="match status" value="1"/>
</dbReference>
<dbReference type="GO" id="GO:0002098">
    <property type="term" value="P:tRNA wobble uridine modification"/>
    <property type="evidence" value="ECO:0007669"/>
    <property type="project" value="InterPro"/>
</dbReference>
<dbReference type="PROSITE" id="PS00380">
    <property type="entry name" value="RHODANESE_1"/>
    <property type="match status" value="1"/>
</dbReference>
<dbReference type="AlphaFoldDB" id="A0A5N1GGU7"/>
<dbReference type="NCBIfam" id="NF008752">
    <property type="entry name" value="PRK11784.1-4"/>
    <property type="match status" value="1"/>
</dbReference>
<dbReference type="InterPro" id="IPR001763">
    <property type="entry name" value="Rhodanese-like_dom"/>
</dbReference>
<evidence type="ECO:0000259" key="2">
    <source>
        <dbReference type="PROSITE" id="PS50206"/>
    </source>
</evidence>
<dbReference type="InterPro" id="IPR001307">
    <property type="entry name" value="Thiosulphate_STrfase_CS"/>
</dbReference>
<dbReference type="NCBIfam" id="TIGR03167">
    <property type="entry name" value="tRNA_sel_U_synt"/>
    <property type="match status" value="1"/>
</dbReference>
<gene>
    <name evidence="3" type="primary">mnmH</name>
    <name evidence="3" type="ORF">F6I03_09090</name>
</gene>
<dbReference type="PANTHER" id="PTHR30401:SF0">
    <property type="entry name" value="TRNA 2-SELENOURIDINE SYNTHASE"/>
    <property type="match status" value="1"/>
</dbReference>
<dbReference type="PROSITE" id="PS50206">
    <property type="entry name" value="RHODANESE_3"/>
    <property type="match status" value="1"/>
</dbReference>
<accession>A0A5N1GGU7</accession>
<evidence type="ECO:0000313" key="4">
    <source>
        <dbReference type="Proteomes" id="UP000327148"/>
    </source>
</evidence>
<dbReference type="InterPro" id="IPR017582">
    <property type="entry name" value="SelU"/>
</dbReference>
<dbReference type="Pfam" id="PF00581">
    <property type="entry name" value="Rhodanese"/>
    <property type="match status" value="1"/>
</dbReference>
<dbReference type="InterPro" id="IPR058840">
    <property type="entry name" value="AAA_SelU"/>
</dbReference>